<dbReference type="GeneID" id="25908914"/>
<feature type="coiled-coil region" evidence="1">
    <location>
        <begin position="32"/>
        <end position="63"/>
    </location>
</feature>
<accession>A0A0L0FQV7</accession>
<keyword evidence="1" id="KW-0175">Coiled coil</keyword>
<protein>
    <submittedName>
        <fullName evidence="2">Uncharacterized protein</fullName>
    </submittedName>
</protein>
<dbReference type="EMBL" id="KQ242350">
    <property type="protein sequence ID" value="KNC79187.1"/>
    <property type="molecule type" value="Genomic_DNA"/>
</dbReference>
<evidence type="ECO:0000256" key="1">
    <source>
        <dbReference type="SAM" id="Coils"/>
    </source>
</evidence>
<dbReference type="RefSeq" id="XP_014153089.1">
    <property type="nucleotide sequence ID" value="XM_014297614.1"/>
</dbReference>
<reference evidence="2 3" key="1">
    <citation type="submission" date="2011-02" db="EMBL/GenBank/DDBJ databases">
        <title>The Genome Sequence of Sphaeroforma arctica JP610.</title>
        <authorList>
            <consortium name="The Broad Institute Genome Sequencing Platform"/>
            <person name="Russ C."/>
            <person name="Cuomo C."/>
            <person name="Young S.K."/>
            <person name="Zeng Q."/>
            <person name="Gargeya S."/>
            <person name="Alvarado L."/>
            <person name="Berlin A."/>
            <person name="Chapman S.B."/>
            <person name="Chen Z."/>
            <person name="Freedman E."/>
            <person name="Gellesch M."/>
            <person name="Goldberg J."/>
            <person name="Griggs A."/>
            <person name="Gujja S."/>
            <person name="Heilman E."/>
            <person name="Heiman D."/>
            <person name="Howarth C."/>
            <person name="Mehta T."/>
            <person name="Neiman D."/>
            <person name="Pearson M."/>
            <person name="Roberts A."/>
            <person name="Saif S."/>
            <person name="Shea T."/>
            <person name="Shenoy N."/>
            <person name="Sisk P."/>
            <person name="Stolte C."/>
            <person name="Sykes S."/>
            <person name="White J."/>
            <person name="Yandava C."/>
            <person name="Burger G."/>
            <person name="Gray M.W."/>
            <person name="Holland P.W.H."/>
            <person name="King N."/>
            <person name="Lang F.B.F."/>
            <person name="Roger A.J."/>
            <person name="Ruiz-Trillo I."/>
            <person name="Haas B."/>
            <person name="Nusbaum C."/>
            <person name="Birren B."/>
        </authorList>
    </citation>
    <scope>NUCLEOTIDE SEQUENCE [LARGE SCALE GENOMIC DNA]</scope>
    <source>
        <strain evidence="2 3">JP610</strain>
    </source>
</reference>
<organism evidence="2 3">
    <name type="scientific">Sphaeroforma arctica JP610</name>
    <dbReference type="NCBI Taxonomy" id="667725"/>
    <lineage>
        <taxon>Eukaryota</taxon>
        <taxon>Ichthyosporea</taxon>
        <taxon>Ichthyophonida</taxon>
        <taxon>Sphaeroforma</taxon>
    </lineage>
</organism>
<evidence type="ECO:0000313" key="3">
    <source>
        <dbReference type="Proteomes" id="UP000054560"/>
    </source>
</evidence>
<dbReference type="Proteomes" id="UP000054560">
    <property type="component" value="Unassembled WGS sequence"/>
</dbReference>
<keyword evidence="3" id="KW-1185">Reference proteome</keyword>
<dbReference type="AlphaFoldDB" id="A0A0L0FQV7"/>
<evidence type="ECO:0000313" key="2">
    <source>
        <dbReference type="EMBL" id="KNC79187.1"/>
    </source>
</evidence>
<gene>
    <name evidence="2" type="ORF">SARC_08410</name>
</gene>
<name>A0A0L0FQV7_9EUKA</name>
<sequence>MAFKKAAKGFGVGLVVAAASLAVYYNMDQEDRARVINKLDNLQNTAEDKAESAEDKLKAAGHEAKLEAQNAWSKTKQETGEIKHGVEDKAQEAIQKGKEALHQVDGIAHDLAEVAKETIPKIVHDVDEKLHELKEDTKNLIHDYATSNIKPPPSVTGPVDKAPVRDDITVTKKNSTPMPPPSSVPNPIAADVGDSFTPVAALVAMNVSIAAFLGLAK</sequence>
<proteinExistence type="predicted"/>